<dbReference type="Proteomes" id="UP000239485">
    <property type="component" value="Unassembled WGS sequence"/>
</dbReference>
<feature type="region of interest" description="Disordered" evidence="1">
    <location>
        <begin position="186"/>
        <end position="206"/>
    </location>
</feature>
<dbReference type="AlphaFoldDB" id="A0A2S6ICJ6"/>
<comment type="caution">
    <text evidence="2">The sequence shown here is derived from an EMBL/GenBank/DDBJ whole genome shotgun (WGS) entry which is preliminary data.</text>
</comment>
<sequence length="206" mass="22238">MRHVVKLSAVQLSRFRRRKPTPGAELTSAQAKAVERECLDVLAQLRPRPPFDKDTFLSHIAYLAGGPIYTGVLPDGWADLLASRHGGHTSAITLSQYDGWAIYINPRAGVPDVLNYGHEAGHVLFDAPRGDGVPPDEEVLHLPPADSAEAERLLTASWSRRGGFAGLPESRAERFGTLLKASLEGLGVQPPEQDGSLSSLFRAGDV</sequence>
<evidence type="ECO:0000313" key="2">
    <source>
        <dbReference type="EMBL" id="PPK91948.1"/>
    </source>
</evidence>
<name>A0A2S6ICJ6_9ACTN</name>
<accession>A0A2S6ICJ6</accession>
<gene>
    <name evidence="2" type="ORF">CLV92_11929</name>
</gene>
<organism evidence="2 3">
    <name type="scientific">Kineococcus xinjiangensis</name>
    <dbReference type="NCBI Taxonomy" id="512762"/>
    <lineage>
        <taxon>Bacteria</taxon>
        <taxon>Bacillati</taxon>
        <taxon>Actinomycetota</taxon>
        <taxon>Actinomycetes</taxon>
        <taxon>Kineosporiales</taxon>
        <taxon>Kineosporiaceae</taxon>
        <taxon>Kineococcus</taxon>
    </lineage>
</organism>
<protein>
    <submittedName>
        <fullName evidence="2">Uncharacterized protein</fullName>
    </submittedName>
</protein>
<reference evidence="2 3" key="1">
    <citation type="submission" date="2018-02" db="EMBL/GenBank/DDBJ databases">
        <title>Genomic Encyclopedia of Archaeal and Bacterial Type Strains, Phase II (KMG-II): from individual species to whole genera.</title>
        <authorList>
            <person name="Goeker M."/>
        </authorList>
    </citation>
    <scope>NUCLEOTIDE SEQUENCE [LARGE SCALE GENOMIC DNA]</scope>
    <source>
        <strain evidence="2 3">DSM 22857</strain>
    </source>
</reference>
<dbReference type="RefSeq" id="WP_146099673.1">
    <property type="nucleotide sequence ID" value="NZ_PTJD01000019.1"/>
</dbReference>
<evidence type="ECO:0000256" key="1">
    <source>
        <dbReference type="SAM" id="MobiDB-lite"/>
    </source>
</evidence>
<dbReference type="EMBL" id="PTJD01000019">
    <property type="protein sequence ID" value="PPK91948.1"/>
    <property type="molecule type" value="Genomic_DNA"/>
</dbReference>
<proteinExistence type="predicted"/>
<evidence type="ECO:0000313" key="3">
    <source>
        <dbReference type="Proteomes" id="UP000239485"/>
    </source>
</evidence>
<keyword evidence="3" id="KW-1185">Reference proteome</keyword>